<dbReference type="InParanoid" id="A0A2K1QRK6"/>
<name>A0A2K1QRK6_9PEZI</name>
<dbReference type="STRING" id="2082308.A0A2K1QRK6"/>
<keyword evidence="5" id="KW-0503">Monooxygenase</keyword>
<keyword evidence="8" id="KW-1185">Reference proteome</keyword>
<keyword evidence="2 4" id="KW-0479">Metal-binding</keyword>
<proteinExistence type="inferred from homology"/>
<evidence type="ECO:0000256" key="2">
    <source>
        <dbReference type="ARBA" id="ARBA00022723"/>
    </source>
</evidence>
<dbReference type="InterPro" id="IPR017972">
    <property type="entry name" value="Cyt_P450_CS"/>
</dbReference>
<evidence type="ECO:0000256" key="1">
    <source>
        <dbReference type="ARBA" id="ARBA00001971"/>
    </source>
</evidence>
<keyword evidence="6" id="KW-1133">Transmembrane helix</keyword>
<dbReference type="SUPFAM" id="SSF48264">
    <property type="entry name" value="Cytochrome P450"/>
    <property type="match status" value="1"/>
</dbReference>
<keyword evidence="5" id="KW-0560">Oxidoreductase</keyword>
<dbReference type="InterPro" id="IPR036396">
    <property type="entry name" value="Cyt_P450_sf"/>
</dbReference>
<keyword evidence="6" id="KW-0812">Transmembrane</keyword>
<evidence type="ECO:0000256" key="6">
    <source>
        <dbReference type="SAM" id="Phobius"/>
    </source>
</evidence>
<dbReference type="AlphaFoldDB" id="A0A2K1QRK6"/>
<dbReference type="Pfam" id="PF00067">
    <property type="entry name" value="p450"/>
    <property type="match status" value="1"/>
</dbReference>
<comment type="cofactor">
    <cofactor evidence="1 4">
        <name>heme</name>
        <dbReference type="ChEBI" id="CHEBI:30413"/>
    </cofactor>
</comment>
<comment type="similarity">
    <text evidence="5">Belongs to the cytochrome P450 family.</text>
</comment>
<dbReference type="PRINTS" id="PR00463">
    <property type="entry name" value="EP450I"/>
</dbReference>
<sequence length="509" mass="56360">MALFDFLPLSPLPLTLTTIILLLAAYLTLTPLLSPLSSLPGPLSLRFTPLPLLLRSYLGTESTYLTALCAHYDAPILLIGPNEVLISDGAALAPIYSTNGGFAKAPCYRNFDIMGWPSLFSALDKGYRAPRAKAVVGMFATKALREGEARVREAVVAFVERLRRERDQAGKGKGGRVELLDASRALAVDAVTGYLFGKGYGGLQEGASGEKLSASEFVNAFVGVGRFFFLPNWAFVLVERASQWMFETRETVESMQRVEGYVRKLVEDADVNDATYQARLLKSGLTKDEIAAQCMDLMFAGTDSSGMNMSTFCWQMAKHPEAYAKLKAEILQSKREDPNYDPATLPYLRACIKETLRLSMANPTRLPRVVPDGGWLYTPSDDFSFSGSRSSKHPQRSYFLPAGTLVSCQIHTLHHNPSVFPKPFEFEPERWMDSSHDLLDKMTRDFIPFSLGSRQCIARNLAMAELNLACAAVIESGVLDGAKNVGDRIEILEWFNSKVEGERIEIEYP</sequence>
<protein>
    <submittedName>
        <fullName evidence="7">Isotrichodermin C-15 hydroxylase</fullName>
    </submittedName>
</protein>
<evidence type="ECO:0000256" key="5">
    <source>
        <dbReference type="RuleBase" id="RU000461"/>
    </source>
</evidence>
<dbReference type="GO" id="GO:0020037">
    <property type="term" value="F:heme binding"/>
    <property type="evidence" value="ECO:0007669"/>
    <property type="project" value="InterPro"/>
</dbReference>
<dbReference type="PRINTS" id="PR00385">
    <property type="entry name" value="P450"/>
</dbReference>
<dbReference type="InterPro" id="IPR001128">
    <property type="entry name" value="Cyt_P450"/>
</dbReference>
<dbReference type="GO" id="GO:0005506">
    <property type="term" value="F:iron ion binding"/>
    <property type="evidence" value="ECO:0007669"/>
    <property type="project" value="InterPro"/>
</dbReference>
<dbReference type="Gene3D" id="1.10.630.10">
    <property type="entry name" value="Cytochrome P450"/>
    <property type="match status" value="1"/>
</dbReference>
<organism evidence="7 8">
    <name type="scientific">Sphaceloma murrayae</name>
    <dbReference type="NCBI Taxonomy" id="2082308"/>
    <lineage>
        <taxon>Eukaryota</taxon>
        <taxon>Fungi</taxon>
        <taxon>Dikarya</taxon>
        <taxon>Ascomycota</taxon>
        <taxon>Pezizomycotina</taxon>
        <taxon>Dothideomycetes</taxon>
        <taxon>Dothideomycetidae</taxon>
        <taxon>Myriangiales</taxon>
        <taxon>Elsinoaceae</taxon>
        <taxon>Sphaceloma</taxon>
    </lineage>
</organism>
<keyword evidence="3 4" id="KW-0408">Iron</keyword>
<dbReference type="GO" id="GO:0004497">
    <property type="term" value="F:monooxygenase activity"/>
    <property type="evidence" value="ECO:0007669"/>
    <property type="project" value="UniProtKB-KW"/>
</dbReference>
<gene>
    <name evidence="7" type="ORF">CAC42_3077</name>
</gene>
<keyword evidence="4 5" id="KW-0349">Heme</keyword>
<feature type="transmembrane region" description="Helical" evidence="6">
    <location>
        <begin position="12"/>
        <end position="33"/>
    </location>
</feature>
<dbReference type="OrthoDB" id="1470350at2759"/>
<dbReference type="CDD" id="cd11062">
    <property type="entry name" value="CYP58-like"/>
    <property type="match status" value="1"/>
</dbReference>
<dbReference type="PANTHER" id="PTHR24305">
    <property type="entry name" value="CYTOCHROME P450"/>
    <property type="match status" value="1"/>
</dbReference>
<dbReference type="PROSITE" id="PS00086">
    <property type="entry name" value="CYTOCHROME_P450"/>
    <property type="match status" value="1"/>
</dbReference>
<dbReference type="Proteomes" id="UP000243797">
    <property type="component" value="Unassembled WGS sequence"/>
</dbReference>
<dbReference type="EMBL" id="NKHZ01000049">
    <property type="protein sequence ID" value="PNS17682.1"/>
    <property type="molecule type" value="Genomic_DNA"/>
</dbReference>
<dbReference type="PANTHER" id="PTHR24305:SF156">
    <property type="entry name" value="P450, PUTATIVE (EUROFUNG)-RELATED"/>
    <property type="match status" value="1"/>
</dbReference>
<dbReference type="InterPro" id="IPR002401">
    <property type="entry name" value="Cyt_P450_E_grp-I"/>
</dbReference>
<dbReference type="GO" id="GO:0016705">
    <property type="term" value="F:oxidoreductase activity, acting on paired donors, with incorporation or reduction of molecular oxygen"/>
    <property type="evidence" value="ECO:0007669"/>
    <property type="project" value="InterPro"/>
</dbReference>
<reference evidence="7 8" key="1">
    <citation type="submission" date="2017-06" db="EMBL/GenBank/DDBJ databases">
        <title>Draft genome sequence of a variant of Elsinoe murrayae.</title>
        <authorList>
            <person name="Cheng Q."/>
        </authorList>
    </citation>
    <scope>NUCLEOTIDE SEQUENCE [LARGE SCALE GENOMIC DNA]</scope>
    <source>
        <strain evidence="7 8">CQ-2017a</strain>
    </source>
</reference>
<keyword evidence="6" id="KW-0472">Membrane</keyword>
<evidence type="ECO:0000256" key="3">
    <source>
        <dbReference type="ARBA" id="ARBA00023004"/>
    </source>
</evidence>
<comment type="caution">
    <text evidence="7">The sequence shown here is derived from an EMBL/GenBank/DDBJ whole genome shotgun (WGS) entry which is preliminary data.</text>
</comment>
<evidence type="ECO:0000313" key="7">
    <source>
        <dbReference type="EMBL" id="PNS17682.1"/>
    </source>
</evidence>
<dbReference type="InterPro" id="IPR050121">
    <property type="entry name" value="Cytochrome_P450_monoxygenase"/>
</dbReference>
<evidence type="ECO:0000256" key="4">
    <source>
        <dbReference type="PIRSR" id="PIRSR602401-1"/>
    </source>
</evidence>
<evidence type="ECO:0000313" key="8">
    <source>
        <dbReference type="Proteomes" id="UP000243797"/>
    </source>
</evidence>
<accession>A0A2K1QRK6</accession>
<feature type="binding site" description="axial binding residue" evidence="4">
    <location>
        <position position="456"/>
    </location>
    <ligand>
        <name>heme</name>
        <dbReference type="ChEBI" id="CHEBI:30413"/>
    </ligand>
    <ligandPart>
        <name>Fe</name>
        <dbReference type="ChEBI" id="CHEBI:18248"/>
    </ligandPart>
</feature>